<evidence type="ECO:0000256" key="8">
    <source>
        <dbReference type="ARBA" id="ARBA00023242"/>
    </source>
</evidence>
<keyword evidence="6" id="KW-0271">Exosome</keyword>
<dbReference type="GO" id="GO:0016075">
    <property type="term" value="P:rRNA catabolic process"/>
    <property type="evidence" value="ECO:0007669"/>
    <property type="project" value="TreeGrafter"/>
</dbReference>
<evidence type="ECO:0000256" key="5">
    <source>
        <dbReference type="ARBA" id="ARBA00022552"/>
    </source>
</evidence>
<evidence type="ECO:0000256" key="7">
    <source>
        <dbReference type="ARBA" id="ARBA00022884"/>
    </source>
</evidence>
<dbReference type="GO" id="GO:0005730">
    <property type="term" value="C:nucleolus"/>
    <property type="evidence" value="ECO:0007669"/>
    <property type="project" value="TreeGrafter"/>
</dbReference>
<gene>
    <name evidence="11" type="ORF">Amon01_000149500</name>
</gene>
<organism evidence="11 12">
    <name type="scientific">Ambrosiozyma monospora</name>
    <name type="common">Yeast</name>
    <name type="synonym">Endomycopsis monosporus</name>
    <dbReference type="NCBI Taxonomy" id="43982"/>
    <lineage>
        <taxon>Eukaryota</taxon>
        <taxon>Fungi</taxon>
        <taxon>Dikarya</taxon>
        <taxon>Ascomycota</taxon>
        <taxon>Saccharomycotina</taxon>
        <taxon>Pichiomycetes</taxon>
        <taxon>Pichiales</taxon>
        <taxon>Pichiaceae</taxon>
        <taxon>Ambrosiozyma</taxon>
    </lineage>
</organism>
<feature type="domain" description="Exoribonuclease phosphorolytic" evidence="10">
    <location>
        <begin position="43"/>
        <end position="200"/>
    </location>
</feature>
<dbReference type="OrthoDB" id="2504340at2759"/>
<dbReference type="GO" id="GO:0003723">
    <property type="term" value="F:RNA binding"/>
    <property type="evidence" value="ECO:0007669"/>
    <property type="project" value="UniProtKB-KW"/>
</dbReference>
<keyword evidence="8" id="KW-0539">Nucleus</keyword>
<dbReference type="GO" id="GO:0034475">
    <property type="term" value="P:U4 snRNA 3'-end processing"/>
    <property type="evidence" value="ECO:0007669"/>
    <property type="project" value="TreeGrafter"/>
</dbReference>
<keyword evidence="12" id="KW-1185">Reference proteome</keyword>
<keyword evidence="5" id="KW-0698">rRNA processing</keyword>
<dbReference type="GO" id="GO:0000467">
    <property type="term" value="P:exonucleolytic trimming to generate mature 3'-end of 5.8S rRNA from tricistronic rRNA transcript (SSU-rRNA, 5.8S rRNA, LSU-rRNA)"/>
    <property type="evidence" value="ECO:0007669"/>
    <property type="project" value="UniProtKB-ARBA"/>
</dbReference>
<feature type="compositionally biased region" description="Polar residues" evidence="9">
    <location>
        <begin position="24"/>
        <end position="33"/>
    </location>
</feature>
<dbReference type="GO" id="GO:0000177">
    <property type="term" value="C:cytoplasmic exosome (RNase complex)"/>
    <property type="evidence" value="ECO:0007669"/>
    <property type="project" value="TreeGrafter"/>
</dbReference>
<dbReference type="GO" id="GO:0071028">
    <property type="term" value="P:nuclear mRNA surveillance"/>
    <property type="evidence" value="ECO:0007669"/>
    <property type="project" value="TreeGrafter"/>
</dbReference>
<dbReference type="InterPro" id="IPR020568">
    <property type="entry name" value="Ribosomal_Su5_D2-typ_SF"/>
</dbReference>
<dbReference type="GO" id="GO:0071051">
    <property type="term" value="P:poly(A)-dependent snoRNA 3'-end processing"/>
    <property type="evidence" value="ECO:0007669"/>
    <property type="project" value="TreeGrafter"/>
</dbReference>
<evidence type="ECO:0000256" key="9">
    <source>
        <dbReference type="SAM" id="MobiDB-lite"/>
    </source>
</evidence>
<dbReference type="PANTHER" id="PTHR11953:SF2">
    <property type="entry name" value="EXOSOME COMPLEX COMPONENT MTR3"/>
    <property type="match status" value="1"/>
</dbReference>
<feature type="region of interest" description="Disordered" evidence="9">
    <location>
        <begin position="14"/>
        <end position="44"/>
    </location>
</feature>
<sequence length="283" mass="31359">MNVIDRRRNLGPADAQPLVFAAPTKQQTQSKNNKTSKEEPTSKKVFIETGTIKTSNGSAYLEHDKTIIMCSIYGPRPNFTRSFNDQATMKIGVSFANFIPVENLSIKSTNSINNVNNNGEAGATTSAESQSLEVSRNELEQLIQQFCFTNYQNLILLQNYPKSSLEIMIQVVSLNSQHSFIQLLSDILNCVNVALVDSGLQCKSMASCGYFKSSQSKEQSSKGDVELLVNMASDQNEILGVYCDLNDYDEQFKKGFEQCVENAKEFKTELAAYFLGCIAGSNQ</sequence>
<dbReference type="InterPro" id="IPR050080">
    <property type="entry name" value="RNase_PH"/>
</dbReference>
<dbReference type="SUPFAM" id="SSF54211">
    <property type="entry name" value="Ribosomal protein S5 domain 2-like"/>
    <property type="match status" value="1"/>
</dbReference>
<evidence type="ECO:0000256" key="1">
    <source>
        <dbReference type="ARBA" id="ARBA00004123"/>
    </source>
</evidence>
<dbReference type="AlphaFoldDB" id="A0A9W6YTA7"/>
<reference evidence="11" key="1">
    <citation type="submission" date="2023-04" db="EMBL/GenBank/DDBJ databases">
        <title>Ambrosiozyma monospora NBRC 1965.</title>
        <authorList>
            <person name="Ichikawa N."/>
            <person name="Sato H."/>
            <person name="Tonouchi N."/>
        </authorList>
    </citation>
    <scope>NUCLEOTIDE SEQUENCE</scope>
    <source>
        <strain evidence="11">NBRC 1965</strain>
    </source>
</reference>
<evidence type="ECO:0000256" key="3">
    <source>
        <dbReference type="ARBA" id="ARBA00006678"/>
    </source>
</evidence>
<dbReference type="InterPro" id="IPR027408">
    <property type="entry name" value="PNPase/RNase_PH_dom_sf"/>
</dbReference>
<comment type="subcellular location">
    <subcellularLocation>
        <location evidence="2">Cytoplasm</location>
    </subcellularLocation>
    <subcellularLocation>
        <location evidence="1">Nucleus</location>
    </subcellularLocation>
</comment>
<dbReference type="GO" id="GO:0000176">
    <property type="term" value="C:nuclear exosome (RNase complex)"/>
    <property type="evidence" value="ECO:0007669"/>
    <property type="project" value="UniProtKB-ARBA"/>
</dbReference>
<evidence type="ECO:0000256" key="4">
    <source>
        <dbReference type="ARBA" id="ARBA00022490"/>
    </source>
</evidence>
<dbReference type="Gene3D" id="3.30.230.70">
    <property type="entry name" value="GHMP Kinase, N-terminal domain"/>
    <property type="match status" value="1"/>
</dbReference>
<evidence type="ECO:0000259" key="10">
    <source>
        <dbReference type="Pfam" id="PF01138"/>
    </source>
</evidence>
<evidence type="ECO:0000256" key="2">
    <source>
        <dbReference type="ARBA" id="ARBA00004496"/>
    </source>
</evidence>
<name>A0A9W6YTA7_AMBMO</name>
<dbReference type="Proteomes" id="UP001165063">
    <property type="component" value="Unassembled WGS sequence"/>
</dbReference>
<protein>
    <submittedName>
        <fullName evidence="11">Unnamed protein product</fullName>
    </submittedName>
</protein>
<keyword evidence="4" id="KW-0963">Cytoplasm</keyword>
<dbReference type="EMBL" id="BSXU01000467">
    <property type="protein sequence ID" value="GMG20786.1"/>
    <property type="molecule type" value="Genomic_DNA"/>
</dbReference>
<feature type="compositionally biased region" description="Basic and acidic residues" evidence="9">
    <location>
        <begin position="35"/>
        <end position="44"/>
    </location>
</feature>
<evidence type="ECO:0000256" key="6">
    <source>
        <dbReference type="ARBA" id="ARBA00022835"/>
    </source>
</evidence>
<dbReference type="InterPro" id="IPR001247">
    <property type="entry name" value="ExoRNase_PH_dom1"/>
</dbReference>
<dbReference type="GO" id="GO:0071038">
    <property type="term" value="P:TRAMP-dependent tRNA surveillance pathway"/>
    <property type="evidence" value="ECO:0007669"/>
    <property type="project" value="UniProtKB-ARBA"/>
</dbReference>
<dbReference type="PANTHER" id="PTHR11953">
    <property type="entry name" value="EXOSOME COMPLEX COMPONENT"/>
    <property type="match status" value="1"/>
</dbReference>
<keyword evidence="7" id="KW-0694">RNA-binding</keyword>
<accession>A0A9W6YTA7</accession>
<comment type="similarity">
    <text evidence="3">Belongs to the RNase PH family.</text>
</comment>
<proteinExistence type="inferred from homology"/>
<dbReference type="Pfam" id="PF01138">
    <property type="entry name" value="RNase_PH"/>
    <property type="match status" value="1"/>
</dbReference>
<comment type="caution">
    <text evidence="11">The sequence shown here is derived from an EMBL/GenBank/DDBJ whole genome shotgun (WGS) entry which is preliminary data.</text>
</comment>
<evidence type="ECO:0000313" key="12">
    <source>
        <dbReference type="Proteomes" id="UP001165063"/>
    </source>
</evidence>
<evidence type="ECO:0000313" key="11">
    <source>
        <dbReference type="EMBL" id="GMG20786.1"/>
    </source>
</evidence>